<reference evidence="1 2" key="1">
    <citation type="submission" date="2024-02" db="EMBL/GenBank/DDBJ databases">
        <authorList>
            <person name="Vignale AGUSTIN F."/>
            <person name="Sosa J E."/>
            <person name="Modenutti C."/>
        </authorList>
    </citation>
    <scope>NUCLEOTIDE SEQUENCE [LARGE SCALE GENOMIC DNA]</scope>
</reference>
<dbReference type="AlphaFoldDB" id="A0ABC8TQQ1"/>
<evidence type="ECO:0000313" key="1">
    <source>
        <dbReference type="EMBL" id="CAK9169723.1"/>
    </source>
</evidence>
<gene>
    <name evidence="1" type="ORF">ILEXP_LOCUS39195</name>
</gene>
<dbReference type="EMBL" id="CAUOFW020005353">
    <property type="protein sequence ID" value="CAK9169723.1"/>
    <property type="molecule type" value="Genomic_DNA"/>
</dbReference>
<accession>A0ABC8TQQ1</accession>
<sequence>NPVTKKTDLRTVHCPILAELKLQKLLYNAAKKSHLPLRTFYKRPFTSVCLMIMVDEVLGGEWLADEGWVLLQEFSEVDASDSMSLVAGLEGFYPFEGLKPTPDWQFYCSRGQAGVPYSSLR</sequence>
<organism evidence="1 2">
    <name type="scientific">Ilex paraguariensis</name>
    <name type="common">yerba mate</name>
    <dbReference type="NCBI Taxonomy" id="185542"/>
    <lineage>
        <taxon>Eukaryota</taxon>
        <taxon>Viridiplantae</taxon>
        <taxon>Streptophyta</taxon>
        <taxon>Embryophyta</taxon>
        <taxon>Tracheophyta</taxon>
        <taxon>Spermatophyta</taxon>
        <taxon>Magnoliopsida</taxon>
        <taxon>eudicotyledons</taxon>
        <taxon>Gunneridae</taxon>
        <taxon>Pentapetalae</taxon>
        <taxon>asterids</taxon>
        <taxon>campanulids</taxon>
        <taxon>Aquifoliales</taxon>
        <taxon>Aquifoliaceae</taxon>
        <taxon>Ilex</taxon>
    </lineage>
</organism>
<comment type="caution">
    <text evidence="1">The sequence shown here is derived from an EMBL/GenBank/DDBJ whole genome shotgun (WGS) entry which is preliminary data.</text>
</comment>
<protein>
    <submittedName>
        <fullName evidence="1">Uncharacterized protein</fullName>
    </submittedName>
</protein>
<name>A0ABC8TQQ1_9AQUA</name>
<proteinExistence type="predicted"/>
<evidence type="ECO:0000313" key="2">
    <source>
        <dbReference type="Proteomes" id="UP001642360"/>
    </source>
</evidence>
<keyword evidence="2" id="KW-1185">Reference proteome</keyword>
<feature type="non-terminal residue" evidence="1">
    <location>
        <position position="1"/>
    </location>
</feature>
<dbReference type="Proteomes" id="UP001642360">
    <property type="component" value="Unassembled WGS sequence"/>
</dbReference>